<sequence length="163" mass="17503">MRHLLSARRTFIRRPHAWTAASAAGLPLPADRTADRLILVDTGLGLNDVAHPHPRLSRGLTALLHPRHALAETAHAQIAALGYATADVRDIALPHLDFDHAARSRIFRAHACTYTRRNCRLRCTHRSDWRDVVSGVASGAATCAGSSTAPRAKPGSASIACAN</sequence>
<evidence type="ECO:0000313" key="1">
    <source>
        <dbReference type="EMBL" id="XCO74567.1"/>
    </source>
</evidence>
<organism evidence="1">
    <name type="scientific">Lysobacter firmicutimachus</name>
    <dbReference type="NCBI Taxonomy" id="1792846"/>
    <lineage>
        <taxon>Bacteria</taxon>
        <taxon>Pseudomonadati</taxon>
        <taxon>Pseudomonadota</taxon>
        <taxon>Gammaproteobacteria</taxon>
        <taxon>Lysobacterales</taxon>
        <taxon>Lysobacteraceae</taxon>
        <taxon>Lysobacter</taxon>
    </lineage>
</organism>
<proteinExistence type="predicted"/>
<dbReference type="Gene3D" id="3.60.15.10">
    <property type="entry name" value="Ribonuclease Z/Hydroxyacylglutathione hydrolase-like"/>
    <property type="match status" value="1"/>
</dbReference>
<name>A0AAU8MTV0_9GAMM</name>
<dbReference type="InterPro" id="IPR036866">
    <property type="entry name" value="RibonucZ/Hydroxyglut_hydro"/>
</dbReference>
<protein>
    <submittedName>
        <fullName evidence="1">Uncharacterized protein</fullName>
    </submittedName>
</protein>
<accession>A0AAU8MTV0</accession>
<dbReference type="AlphaFoldDB" id="A0AAU8MTV0"/>
<dbReference type="EMBL" id="CP159925">
    <property type="protein sequence ID" value="XCO74567.1"/>
    <property type="molecule type" value="Genomic_DNA"/>
</dbReference>
<gene>
    <name evidence="1" type="ORF">ABU614_19650</name>
</gene>
<reference evidence="1" key="1">
    <citation type="submission" date="2024-06" db="EMBL/GenBank/DDBJ databases">
        <authorList>
            <person name="Li S."/>
        </authorList>
    </citation>
    <scope>NUCLEOTIDE SEQUENCE</scope>
    <source>
        <strain evidence="1">SR10</strain>
    </source>
</reference>
<dbReference type="RefSeq" id="WP_363797394.1">
    <property type="nucleotide sequence ID" value="NZ_CP159925.1"/>
</dbReference>
<dbReference type="SUPFAM" id="SSF56281">
    <property type="entry name" value="Metallo-hydrolase/oxidoreductase"/>
    <property type="match status" value="1"/>
</dbReference>